<evidence type="ECO:0000313" key="1">
    <source>
        <dbReference type="EMBL" id="MDQ0457168.1"/>
    </source>
</evidence>
<sequence length="93" mass="10237">MSISSELFMAILSMDAYNRGYHKGYSVPGNQVGDASVVPRDTYFDDIKYAAWQAASFYAVAYDWNGETEVLPDYGLAGAGIFRSFGSGRRGCR</sequence>
<organism evidence="1 2">
    <name type="scientific">Rhizobium paknamense</name>
    <dbReference type="NCBI Taxonomy" id="1206817"/>
    <lineage>
        <taxon>Bacteria</taxon>
        <taxon>Pseudomonadati</taxon>
        <taxon>Pseudomonadota</taxon>
        <taxon>Alphaproteobacteria</taxon>
        <taxon>Hyphomicrobiales</taxon>
        <taxon>Rhizobiaceae</taxon>
        <taxon>Rhizobium/Agrobacterium group</taxon>
        <taxon>Rhizobium</taxon>
    </lineage>
</organism>
<keyword evidence="2" id="KW-1185">Reference proteome</keyword>
<accession>A0ABU0IFX3</accession>
<reference evidence="1 2" key="1">
    <citation type="submission" date="2023-07" db="EMBL/GenBank/DDBJ databases">
        <title>Genomic Encyclopedia of Type Strains, Phase IV (KMG-IV): sequencing the most valuable type-strain genomes for metagenomic binning, comparative biology and taxonomic classification.</title>
        <authorList>
            <person name="Goeker M."/>
        </authorList>
    </citation>
    <scope>NUCLEOTIDE SEQUENCE [LARGE SCALE GENOMIC DNA]</scope>
    <source>
        <strain evidence="1 2">DSM 100301</strain>
    </source>
</reference>
<comment type="caution">
    <text evidence="1">The sequence shown here is derived from an EMBL/GenBank/DDBJ whole genome shotgun (WGS) entry which is preliminary data.</text>
</comment>
<gene>
    <name evidence="1" type="ORF">QO005_003517</name>
</gene>
<dbReference type="RefSeq" id="WP_307159352.1">
    <property type="nucleotide sequence ID" value="NZ_JAUSWH010000013.1"/>
</dbReference>
<evidence type="ECO:0000313" key="2">
    <source>
        <dbReference type="Proteomes" id="UP001235269"/>
    </source>
</evidence>
<name>A0ABU0IFX3_9HYPH</name>
<protein>
    <submittedName>
        <fullName evidence="1">Uncharacterized protein</fullName>
    </submittedName>
</protein>
<proteinExistence type="predicted"/>
<dbReference type="Proteomes" id="UP001235269">
    <property type="component" value="Unassembled WGS sequence"/>
</dbReference>
<dbReference type="EMBL" id="JAUSWH010000013">
    <property type="protein sequence ID" value="MDQ0457168.1"/>
    <property type="molecule type" value="Genomic_DNA"/>
</dbReference>